<evidence type="ECO:0000256" key="1">
    <source>
        <dbReference type="SAM" id="MobiDB-lite"/>
    </source>
</evidence>
<dbReference type="WBParaSite" id="L893_g5331.t1">
    <property type="protein sequence ID" value="L893_g5331.t1"/>
    <property type="gene ID" value="L893_g5331"/>
</dbReference>
<protein>
    <submittedName>
        <fullName evidence="3">Secreted protein</fullName>
    </submittedName>
</protein>
<organism evidence="2 3">
    <name type="scientific">Steinernema glaseri</name>
    <dbReference type="NCBI Taxonomy" id="37863"/>
    <lineage>
        <taxon>Eukaryota</taxon>
        <taxon>Metazoa</taxon>
        <taxon>Ecdysozoa</taxon>
        <taxon>Nematoda</taxon>
        <taxon>Chromadorea</taxon>
        <taxon>Rhabditida</taxon>
        <taxon>Tylenchina</taxon>
        <taxon>Panagrolaimomorpha</taxon>
        <taxon>Strongyloidoidea</taxon>
        <taxon>Steinernematidae</taxon>
        <taxon>Steinernema</taxon>
    </lineage>
</organism>
<feature type="region of interest" description="Disordered" evidence="1">
    <location>
        <begin position="43"/>
        <end position="62"/>
    </location>
</feature>
<keyword evidence="2" id="KW-1185">Reference proteome</keyword>
<evidence type="ECO:0000313" key="3">
    <source>
        <dbReference type="WBParaSite" id="L893_g5331.t1"/>
    </source>
</evidence>
<evidence type="ECO:0000313" key="2">
    <source>
        <dbReference type="Proteomes" id="UP000095287"/>
    </source>
</evidence>
<feature type="compositionally biased region" description="Polar residues" evidence="1">
    <location>
        <begin position="51"/>
        <end position="62"/>
    </location>
</feature>
<dbReference type="AlphaFoldDB" id="A0A1I8AFS3"/>
<proteinExistence type="predicted"/>
<dbReference type="Proteomes" id="UP000095287">
    <property type="component" value="Unplaced"/>
</dbReference>
<sequence length="109" mass="12507">MTRQPWIFFLYAASFQRPLDVISSSLYMSPVMIEVGDRSRYTPRKEEWNNGPISKSSRYQKSSTLAPKILSCPQPKWQHSRGSNTCFPRGSAPSGLLMTSNFYYSNFDP</sequence>
<name>A0A1I8AFS3_9BILA</name>
<accession>A0A1I8AFS3</accession>
<reference evidence="3" key="1">
    <citation type="submission" date="2016-11" db="UniProtKB">
        <authorList>
            <consortium name="WormBaseParasite"/>
        </authorList>
    </citation>
    <scope>IDENTIFICATION</scope>
</reference>